<dbReference type="InterPro" id="IPR048279">
    <property type="entry name" value="MdtK-like"/>
</dbReference>
<keyword evidence="2" id="KW-0813">Transport</keyword>
<dbReference type="CDD" id="cd13134">
    <property type="entry name" value="MATE_like_8"/>
    <property type="match status" value="1"/>
</dbReference>
<evidence type="ECO:0000313" key="11">
    <source>
        <dbReference type="EMBL" id="OZY84736.1"/>
    </source>
</evidence>
<sequence length="463" mass="50217">MKPAPKLVPQSRVLDKGIWGMSRPMFIDQAVTYTIPLVDMYFLSRVSDNAAAAVGAITPLVFVANAFLIVSAFAGASIASQRIGANDYQRGNATIAAYAIFVVILALIAALAVNHGGPWVASAMSLSSEVEQHARTYLSIIGWMVALWGCRVIYQTILNIYGEPQWNTYSNIILFVANVIGCSIAVYGFMGIPPMGVKGVAVASVIAAGCSLLFVALIVHVKLRIHIPLGEGWKQFGVLITPVLMIAAPSVLEPMSFQAYMIALNWIAAEVGDLALKVKVYAYNTFLFCLMISVAIGMATEAIIAQRVGRKEFALVDQQLKQSLTISLIGTSLLALCWLVFNQPILELFSSDPEVIAIGFWAFLLSFLAEPWRTVNITVGSALRCTGDAAFTSISSIGVIWLFSVPFAYVLAIPLGMGLYGLLIAAISDEFVRALIKRWRWKQGKWMHTGVAARELNKKIVGS</sequence>
<name>A0A266Q527_9GAMM</name>
<dbReference type="PIRSF" id="PIRSF006603">
    <property type="entry name" value="DinF"/>
    <property type="match status" value="1"/>
</dbReference>
<feature type="transmembrane region" description="Helical" evidence="10">
    <location>
        <begin position="353"/>
        <end position="369"/>
    </location>
</feature>
<evidence type="ECO:0000256" key="6">
    <source>
        <dbReference type="ARBA" id="ARBA00022989"/>
    </source>
</evidence>
<evidence type="ECO:0000256" key="9">
    <source>
        <dbReference type="ARBA" id="ARBA00031636"/>
    </source>
</evidence>
<protein>
    <recommendedName>
        <fullName evidence="9">Multidrug-efflux transporter</fullName>
    </recommendedName>
</protein>
<dbReference type="Proteomes" id="UP000216101">
    <property type="component" value="Unassembled WGS sequence"/>
</dbReference>
<feature type="transmembrane region" description="Helical" evidence="10">
    <location>
        <begin position="324"/>
        <end position="341"/>
    </location>
</feature>
<keyword evidence="5 10" id="KW-0812">Transmembrane</keyword>
<evidence type="ECO:0000256" key="10">
    <source>
        <dbReference type="SAM" id="Phobius"/>
    </source>
</evidence>
<keyword evidence="12" id="KW-1185">Reference proteome</keyword>
<comment type="subcellular location">
    <subcellularLocation>
        <location evidence="1">Cell inner membrane</location>
        <topology evidence="1">Multi-pass membrane protein</topology>
    </subcellularLocation>
</comment>
<evidence type="ECO:0000256" key="5">
    <source>
        <dbReference type="ARBA" id="ARBA00022692"/>
    </source>
</evidence>
<keyword evidence="8 10" id="KW-0472">Membrane</keyword>
<proteinExistence type="predicted"/>
<dbReference type="Pfam" id="PF01554">
    <property type="entry name" value="MatE"/>
    <property type="match status" value="2"/>
</dbReference>
<feature type="transmembrane region" description="Helical" evidence="10">
    <location>
        <begin position="417"/>
        <end position="436"/>
    </location>
</feature>
<evidence type="ECO:0000313" key="12">
    <source>
        <dbReference type="Proteomes" id="UP000216101"/>
    </source>
</evidence>
<dbReference type="PANTHER" id="PTHR43298:SF2">
    <property type="entry name" value="FMN_FAD EXPORTER YEEO-RELATED"/>
    <property type="match status" value="1"/>
</dbReference>
<evidence type="ECO:0000256" key="8">
    <source>
        <dbReference type="ARBA" id="ARBA00023136"/>
    </source>
</evidence>
<evidence type="ECO:0000256" key="1">
    <source>
        <dbReference type="ARBA" id="ARBA00004429"/>
    </source>
</evidence>
<keyword evidence="3" id="KW-0050">Antiport</keyword>
<dbReference type="PANTHER" id="PTHR43298">
    <property type="entry name" value="MULTIDRUG RESISTANCE PROTEIN NORM-RELATED"/>
    <property type="match status" value="1"/>
</dbReference>
<evidence type="ECO:0000256" key="4">
    <source>
        <dbReference type="ARBA" id="ARBA00022475"/>
    </source>
</evidence>
<feature type="transmembrane region" description="Helical" evidence="10">
    <location>
        <begin position="134"/>
        <end position="154"/>
    </location>
</feature>
<evidence type="ECO:0000256" key="2">
    <source>
        <dbReference type="ARBA" id="ARBA00022448"/>
    </source>
</evidence>
<feature type="transmembrane region" description="Helical" evidence="10">
    <location>
        <begin position="50"/>
        <end position="74"/>
    </location>
</feature>
<dbReference type="GO" id="GO:0015297">
    <property type="term" value="F:antiporter activity"/>
    <property type="evidence" value="ECO:0007669"/>
    <property type="project" value="UniProtKB-KW"/>
</dbReference>
<dbReference type="InterPro" id="IPR050222">
    <property type="entry name" value="MATE_MdtK"/>
</dbReference>
<dbReference type="NCBIfam" id="TIGR00797">
    <property type="entry name" value="matE"/>
    <property type="match status" value="1"/>
</dbReference>
<feature type="transmembrane region" description="Helical" evidence="10">
    <location>
        <begin position="201"/>
        <end position="221"/>
    </location>
</feature>
<keyword evidence="4" id="KW-1003">Cell membrane</keyword>
<feature type="transmembrane region" description="Helical" evidence="10">
    <location>
        <begin position="390"/>
        <end position="411"/>
    </location>
</feature>
<dbReference type="STRING" id="1209072.GCA_000766945_02276"/>
<accession>A0A266Q527</accession>
<dbReference type="GO" id="GO:0006811">
    <property type="term" value="P:monoatomic ion transport"/>
    <property type="evidence" value="ECO:0007669"/>
    <property type="project" value="UniProtKB-KW"/>
</dbReference>
<feature type="transmembrane region" description="Helical" evidence="10">
    <location>
        <begin position="166"/>
        <end position="189"/>
    </location>
</feature>
<keyword evidence="7" id="KW-0406">Ion transport</keyword>
<organism evidence="11 12">
    <name type="scientific">Cellvibrio mixtus</name>
    <dbReference type="NCBI Taxonomy" id="39650"/>
    <lineage>
        <taxon>Bacteria</taxon>
        <taxon>Pseudomonadati</taxon>
        <taxon>Pseudomonadota</taxon>
        <taxon>Gammaproteobacteria</taxon>
        <taxon>Cellvibrionales</taxon>
        <taxon>Cellvibrionaceae</taxon>
        <taxon>Cellvibrio</taxon>
    </lineage>
</organism>
<dbReference type="InterPro" id="IPR002528">
    <property type="entry name" value="MATE_fam"/>
</dbReference>
<reference evidence="12" key="1">
    <citation type="submission" date="2017-05" db="EMBL/GenBank/DDBJ databases">
        <authorList>
            <person name="Barney B.M."/>
        </authorList>
    </citation>
    <scope>NUCLEOTIDE SEQUENCE [LARGE SCALE GENOMIC DNA]</scope>
    <source>
        <strain evidence="12">PSBB022</strain>
    </source>
</reference>
<dbReference type="GO" id="GO:0005886">
    <property type="term" value="C:plasma membrane"/>
    <property type="evidence" value="ECO:0007669"/>
    <property type="project" value="UniProtKB-SubCell"/>
</dbReference>
<comment type="caution">
    <text evidence="11">The sequence shown here is derived from an EMBL/GenBank/DDBJ whole genome shotgun (WGS) entry which is preliminary data.</text>
</comment>
<feature type="transmembrane region" description="Helical" evidence="10">
    <location>
        <begin position="95"/>
        <end position="114"/>
    </location>
</feature>
<dbReference type="RefSeq" id="WP_094985755.1">
    <property type="nucleotide sequence ID" value="NZ_NHNI01000002.1"/>
</dbReference>
<evidence type="ECO:0000256" key="7">
    <source>
        <dbReference type="ARBA" id="ARBA00023065"/>
    </source>
</evidence>
<dbReference type="EMBL" id="NHNI01000002">
    <property type="protein sequence ID" value="OZY84736.1"/>
    <property type="molecule type" value="Genomic_DNA"/>
</dbReference>
<gene>
    <name evidence="11" type="ORF">CBP51_16335</name>
</gene>
<feature type="transmembrane region" description="Helical" evidence="10">
    <location>
        <begin position="233"/>
        <end position="252"/>
    </location>
</feature>
<dbReference type="GO" id="GO:0042910">
    <property type="term" value="F:xenobiotic transmembrane transporter activity"/>
    <property type="evidence" value="ECO:0007669"/>
    <property type="project" value="InterPro"/>
</dbReference>
<dbReference type="AlphaFoldDB" id="A0A266Q527"/>
<keyword evidence="6 10" id="KW-1133">Transmembrane helix</keyword>
<feature type="transmembrane region" description="Helical" evidence="10">
    <location>
        <begin position="281"/>
        <end position="304"/>
    </location>
</feature>
<evidence type="ECO:0000256" key="3">
    <source>
        <dbReference type="ARBA" id="ARBA00022449"/>
    </source>
</evidence>